<dbReference type="InterPro" id="IPR010119">
    <property type="entry name" value="Gluconeogen_factor"/>
</dbReference>
<proteinExistence type="inferred from homology"/>
<dbReference type="SUPFAM" id="SSF142338">
    <property type="entry name" value="CofD-like"/>
    <property type="match status" value="1"/>
</dbReference>
<evidence type="ECO:0000256" key="1">
    <source>
        <dbReference type="ARBA" id="ARBA00022490"/>
    </source>
</evidence>
<reference evidence="2" key="1">
    <citation type="submission" date="2020-05" db="EMBL/GenBank/DDBJ databases">
        <authorList>
            <person name="Chiriac C."/>
            <person name="Salcher M."/>
            <person name="Ghai R."/>
            <person name="Kavagutti S V."/>
        </authorList>
    </citation>
    <scope>NUCLEOTIDE SEQUENCE</scope>
</reference>
<gene>
    <name evidence="2" type="ORF">UFOPK1939_00856</name>
</gene>
<dbReference type="PANTHER" id="PTHR30135:SF3">
    <property type="entry name" value="GLUCONEOGENESIS FACTOR-RELATED"/>
    <property type="match status" value="1"/>
</dbReference>
<dbReference type="CDD" id="cd07187">
    <property type="entry name" value="YvcK_like"/>
    <property type="match status" value="1"/>
</dbReference>
<name>A0A6J6IK84_9ZZZZ</name>
<dbReference type="Pfam" id="PF01933">
    <property type="entry name" value="CofD"/>
    <property type="match status" value="1"/>
</dbReference>
<organism evidence="2">
    <name type="scientific">freshwater metagenome</name>
    <dbReference type="NCBI Taxonomy" id="449393"/>
    <lineage>
        <taxon>unclassified sequences</taxon>
        <taxon>metagenomes</taxon>
        <taxon>ecological metagenomes</taxon>
    </lineage>
</organism>
<dbReference type="EMBL" id="CAEZVF010000132">
    <property type="protein sequence ID" value="CAB4624936.1"/>
    <property type="molecule type" value="Genomic_DNA"/>
</dbReference>
<dbReference type="AlphaFoldDB" id="A0A6J6IK84"/>
<evidence type="ECO:0000313" key="2">
    <source>
        <dbReference type="EMBL" id="CAB4624936.1"/>
    </source>
</evidence>
<keyword evidence="1" id="KW-0963">Cytoplasm</keyword>
<dbReference type="NCBIfam" id="TIGR01826">
    <property type="entry name" value="CofD_related"/>
    <property type="match status" value="1"/>
</dbReference>
<accession>A0A6J6IK84</accession>
<dbReference type="HAMAP" id="MF_00973">
    <property type="entry name" value="Gluconeogen_factor"/>
    <property type="match status" value="1"/>
</dbReference>
<dbReference type="PANTHER" id="PTHR30135">
    <property type="entry name" value="UNCHARACTERIZED PROTEIN YVCK-RELATED"/>
    <property type="match status" value="1"/>
</dbReference>
<protein>
    <submittedName>
        <fullName evidence="2">Unannotated protein</fullName>
    </submittedName>
</protein>
<dbReference type="Gene3D" id="3.40.50.10680">
    <property type="entry name" value="CofD-like domains"/>
    <property type="match status" value="1"/>
</dbReference>
<dbReference type="InterPro" id="IPR002882">
    <property type="entry name" value="CofD"/>
</dbReference>
<sequence length="325" mass="34374">MSGGSPRIVALGGGHGLSLSLRALTQVSDHITAVVTVADDGGSSGVLRRDLGVLPPGDLRMALAALADSSTAAQLWSSVAQHRFDRGDLAGHPVGNLMLVALMEELQDPIAALDRMADLLQVRGRVLPMCCEPVDLVARLTTQERQYISSSPSTGFEVRGQVAVASTPGRVVSVAIEPAEPEPCEQALTAIAEADYIVMGPGSWFSSVLPHLLVPEIRDALVQSPAQRIVTLNLTEQAGETAGFSPEDHLEVLGTYAPELRLDYVLADPSCILDRESLNQTVAGFGADLVVTPVARDNPEHGHDEGLLASAYAQLMTRGKITPWP</sequence>
<dbReference type="InterPro" id="IPR038136">
    <property type="entry name" value="CofD-like_dom_sf"/>
</dbReference>
<dbReference type="GO" id="GO:0043743">
    <property type="term" value="F:LPPG:FO 2-phospho-L-lactate transferase activity"/>
    <property type="evidence" value="ECO:0007669"/>
    <property type="project" value="InterPro"/>
</dbReference>